<comment type="caution">
    <text evidence="7">The sequence shown here is derived from an EMBL/GenBank/DDBJ whole genome shotgun (WGS) entry which is preliminary data.</text>
</comment>
<keyword evidence="2" id="KW-0808">Transferase</keyword>
<name>A0AAV1R3G2_9ROSI</name>
<keyword evidence="3" id="KW-0547">Nucleotide-binding</keyword>
<reference evidence="7 8" key="1">
    <citation type="submission" date="2024-01" db="EMBL/GenBank/DDBJ databases">
        <authorList>
            <person name="Waweru B."/>
        </authorList>
    </citation>
    <scope>NUCLEOTIDE SEQUENCE [LARGE SCALE GENOMIC DNA]</scope>
</reference>
<evidence type="ECO:0000313" key="7">
    <source>
        <dbReference type="EMBL" id="CAK7327487.1"/>
    </source>
</evidence>
<keyword evidence="8" id="KW-1185">Reference proteome</keyword>
<protein>
    <submittedName>
        <fullName evidence="7">Uncharacterized protein</fullName>
    </submittedName>
</protein>
<accession>A0AAV1R3G2</accession>
<feature type="non-terminal residue" evidence="7">
    <location>
        <position position="1"/>
    </location>
</feature>
<gene>
    <name evidence="7" type="ORF">DCAF_LOCUS5199</name>
</gene>
<sequence>PTRSKRTTRVWIIAICSLIAGIAVLGFCLLFIIRRRKLKTLGNMASMKEKDYTIDSKDNDLELPVFDFATIAISTSNFSSDNKLGEGGFGPVYK</sequence>
<keyword evidence="6" id="KW-1133">Transmembrane helix</keyword>
<dbReference type="AlphaFoldDB" id="A0AAV1R3G2"/>
<dbReference type="Gene3D" id="3.30.200.20">
    <property type="entry name" value="Phosphorylase Kinase, domain 1"/>
    <property type="match status" value="1"/>
</dbReference>
<evidence type="ECO:0000256" key="6">
    <source>
        <dbReference type="SAM" id="Phobius"/>
    </source>
</evidence>
<evidence type="ECO:0000313" key="8">
    <source>
        <dbReference type="Proteomes" id="UP001314170"/>
    </source>
</evidence>
<feature type="non-terminal residue" evidence="7">
    <location>
        <position position="94"/>
    </location>
</feature>
<organism evidence="7 8">
    <name type="scientific">Dovyalis caffra</name>
    <dbReference type="NCBI Taxonomy" id="77055"/>
    <lineage>
        <taxon>Eukaryota</taxon>
        <taxon>Viridiplantae</taxon>
        <taxon>Streptophyta</taxon>
        <taxon>Embryophyta</taxon>
        <taxon>Tracheophyta</taxon>
        <taxon>Spermatophyta</taxon>
        <taxon>Magnoliopsida</taxon>
        <taxon>eudicotyledons</taxon>
        <taxon>Gunneridae</taxon>
        <taxon>Pentapetalae</taxon>
        <taxon>rosids</taxon>
        <taxon>fabids</taxon>
        <taxon>Malpighiales</taxon>
        <taxon>Salicaceae</taxon>
        <taxon>Flacourtieae</taxon>
        <taxon>Dovyalis</taxon>
    </lineage>
</organism>
<feature type="transmembrane region" description="Helical" evidence="6">
    <location>
        <begin position="12"/>
        <end position="33"/>
    </location>
</feature>
<dbReference type="Proteomes" id="UP001314170">
    <property type="component" value="Unassembled WGS sequence"/>
</dbReference>
<evidence type="ECO:0000256" key="5">
    <source>
        <dbReference type="ARBA" id="ARBA00022840"/>
    </source>
</evidence>
<keyword evidence="6" id="KW-0472">Membrane</keyword>
<keyword evidence="1" id="KW-0723">Serine/threonine-protein kinase</keyword>
<evidence type="ECO:0000256" key="4">
    <source>
        <dbReference type="ARBA" id="ARBA00022777"/>
    </source>
</evidence>
<evidence type="ECO:0000256" key="3">
    <source>
        <dbReference type="ARBA" id="ARBA00022741"/>
    </source>
</evidence>
<dbReference type="GO" id="GO:0004674">
    <property type="term" value="F:protein serine/threonine kinase activity"/>
    <property type="evidence" value="ECO:0007669"/>
    <property type="project" value="UniProtKB-KW"/>
</dbReference>
<dbReference type="GO" id="GO:0005886">
    <property type="term" value="C:plasma membrane"/>
    <property type="evidence" value="ECO:0007669"/>
    <property type="project" value="TreeGrafter"/>
</dbReference>
<evidence type="ECO:0000256" key="1">
    <source>
        <dbReference type="ARBA" id="ARBA00022527"/>
    </source>
</evidence>
<keyword evidence="4" id="KW-0418">Kinase</keyword>
<dbReference type="EMBL" id="CAWUPB010000857">
    <property type="protein sequence ID" value="CAK7327487.1"/>
    <property type="molecule type" value="Genomic_DNA"/>
</dbReference>
<proteinExistence type="predicted"/>
<keyword evidence="6" id="KW-0812">Transmembrane</keyword>
<dbReference type="GO" id="GO:0005524">
    <property type="term" value="F:ATP binding"/>
    <property type="evidence" value="ECO:0007669"/>
    <property type="project" value="UniProtKB-KW"/>
</dbReference>
<dbReference type="PANTHER" id="PTHR27002:SF851">
    <property type="entry name" value="G-TYPE LECTIN S-RECEPTOR-LIKE SERINE_THREONINE-PROTEIN KINASE SD1-1"/>
    <property type="match status" value="1"/>
</dbReference>
<evidence type="ECO:0000256" key="2">
    <source>
        <dbReference type="ARBA" id="ARBA00022679"/>
    </source>
</evidence>
<dbReference type="PANTHER" id="PTHR27002">
    <property type="entry name" value="RECEPTOR-LIKE SERINE/THREONINE-PROTEIN KINASE SD1-8"/>
    <property type="match status" value="1"/>
</dbReference>
<keyword evidence="5" id="KW-0067">ATP-binding</keyword>